<dbReference type="GO" id="GO:0000727">
    <property type="term" value="P:double-strand break repair via break-induced replication"/>
    <property type="evidence" value="ECO:0007669"/>
    <property type="project" value="TreeGrafter"/>
</dbReference>
<dbReference type="Gene3D" id="2.130.10.10">
    <property type="entry name" value="YVTN repeat-like/Quinoprotein amine dehydrogenase"/>
    <property type="match status" value="1"/>
</dbReference>
<evidence type="ECO:0000256" key="4">
    <source>
        <dbReference type="ARBA" id="ARBA00023242"/>
    </source>
</evidence>
<evidence type="ECO:0000313" key="8">
    <source>
        <dbReference type="EMBL" id="PVH20871.1"/>
    </source>
</evidence>
<sequence length="1223" mass="138072">MTISISESVYDRRRSIGQDRRRSVSSNYKCFQNYYNALKYLQPKPTYISNIRSSVNHWQLRDLVQVDAYTGNIYHTLDDSIRALSVFPLYEETLKSHDYVSLPYFPRCFNHSPGGHIVTGGVVTSSSKVFSMDIPDLTKSIPGSSHRSPKGLFSFYSPYTDGDLTYKLGEMINNAVTVYPDYPGGDSHFTSYVCNNDSNMYILDIANNRITADRKLVCENNTSLNNVHQSPDGRLLTATGDSSSIFLLDPKSPKPQIEVIRTAYDSGFGISYHNNENTLAVAFQEGACLLYDLRKATEEPLFEVKSTRPGHQSGAFRCCKFLHTAIQDLLVISEHVGRVHLVDLRDLDQDNQQVLVFPFALDQYGRHKHERLSVRDKLMNSQRKHSFAGADDDDMNDKNVDKHKRFDIFDESQSHFSAPLVYDYNYLAEENPKLFKDYVYQPQPMPVCNEDDGNLAPPELNHPQWNSTPVSINQDCVSNQGESQSGHHNSISVDPHDVRQRLDLEAGQGSSHDTEMVDASPPQQRYSCHDSYQQSVNHIHGEMELSGLDWLENQLYIGCEDGGIVTWDINYQLIPVAGYADLKAHYQKLDPEVSNVILVGCGAMIDIESFFEIDPNEFVTEFQPTPLENLHDLDEKDPGPSFSRRIYVLDGNRPWNLDNVFGSHMVVCFDDGYIDKNLTKELESFKVLIDASDHESSDESGDSSDEESDVNEIIEDVSEEDADDNEDNGIVTDESVESRKRRREEVEAKKIKKQRRKELNASENVIEAYYNQGTAVLTGTTAIVYAILSKIGETSIENLWLSMIGASSLDRLHPEVYDAIVPLFQEEVRRLSPSAGTERSADSTALSVEDDYHLFLLRHWTLYDSFFYSSLVNSKLNLWTEDGKKKLHKLFAKMGISLSVAQQKWLYMDISVKKSLPSIFSKYLPLYGLEGIVRDGFVRTFGYTGQLSAMECVEALAALLETDDGAGGDNNNDKDDDINEKIERKEKLWVNNFWSSWDALNMSNHSAASRVVSSNTNSLAAALSVKKLKGYDLLIRGLEKAKENQQIIFRTGMSVLERKLMKNLRLYRLCVLNDGSIPDLNMFSNPLILTKLGNWLLENINELEFLNLASKNDKSLSNALKPLVLASLDPASDTYLVIGLAPKYPRGLDNTAKAKIAQQNKEKPHQHDSTFMTRLNTFSVAFQRVAASSDAKVRINSFESSIIEIRKDDLSPFLEKLTLSGLI</sequence>
<keyword evidence="9" id="KW-1185">Reference proteome</keyword>
<dbReference type="GeneID" id="37009711"/>
<comment type="caution">
    <text evidence="8">The sequence shown here is derived from an EMBL/GenBank/DDBJ whole genome shotgun (WGS) entry which is preliminary data.</text>
</comment>
<dbReference type="Pfam" id="PF02724">
    <property type="entry name" value="CDC45"/>
    <property type="match status" value="1"/>
</dbReference>
<dbReference type="RefSeq" id="XP_025341811.1">
    <property type="nucleotide sequence ID" value="XM_025488003.1"/>
</dbReference>
<protein>
    <recommendedName>
        <fullName evidence="7">DUF2415 domain-containing protein</fullName>
    </recommendedName>
</protein>
<dbReference type="InterPro" id="IPR015943">
    <property type="entry name" value="WD40/YVTN_repeat-like_dom_sf"/>
</dbReference>
<dbReference type="InterPro" id="IPR003874">
    <property type="entry name" value="CDC45"/>
</dbReference>
<dbReference type="SUPFAM" id="SSF50978">
    <property type="entry name" value="WD40 repeat-like"/>
    <property type="match status" value="1"/>
</dbReference>
<dbReference type="GO" id="GO:0003688">
    <property type="term" value="F:DNA replication origin binding"/>
    <property type="evidence" value="ECO:0007669"/>
    <property type="project" value="TreeGrafter"/>
</dbReference>
<keyword evidence="3" id="KW-0235">DNA replication</keyword>
<feature type="compositionally biased region" description="Polar residues" evidence="6">
    <location>
        <begin position="463"/>
        <end position="492"/>
    </location>
</feature>
<evidence type="ECO:0000256" key="3">
    <source>
        <dbReference type="ARBA" id="ARBA00022705"/>
    </source>
</evidence>
<dbReference type="Pfam" id="PF10313">
    <property type="entry name" value="DUF2415"/>
    <property type="match status" value="1"/>
</dbReference>
<dbReference type="STRING" id="45357.A0A2V1AVG5"/>
<dbReference type="PANTHER" id="PTHR10507">
    <property type="entry name" value="CDC45-RELATED PROTEIN"/>
    <property type="match status" value="1"/>
</dbReference>
<keyword evidence="4" id="KW-0539">Nucleus</keyword>
<gene>
    <name evidence="8" type="ORF">CXQ85_004381</name>
</gene>
<dbReference type="InterPro" id="IPR036322">
    <property type="entry name" value="WD40_repeat_dom_sf"/>
</dbReference>
<dbReference type="OrthoDB" id="418169at2759"/>
<keyword evidence="5" id="KW-0131">Cell cycle</keyword>
<name>A0A2V1AVG5_9ASCO</name>
<dbReference type="GO" id="GO:0006270">
    <property type="term" value="P:DNA replication initiation"/>
    <property type="evidence" value="ECO:0007669"/>
    <property type="project" value="InterPro"/>
</dbReference>
<dbReference type="GO" id="GO:1902977">
    <property type="term" value="P:mitotic DNA replication preinitiation complex assembly"/>
    <property type="evidence" value="ECO:0007669"/>
    <property type="project" value="TreeGrafter"/>
</dbReference>
<feature type="compositionally biased region" description="Acidic residues" evidence="6">
    <location>
        <begin position="698"/>
        <end position="710"/>
    </location>
</feature>
<dbReference type="GO" id="GO:0003682">
    <property type="term" value="F:chromatin binding"/>
    <property type="evidence" value="ECO:0007669"/>
    <property type="project" value="TreeGrafter"/>
</dbReference>
<feature type="compositionally biased region" description="Acidic residues" evidence="6">
    <location>
        <begin position="716"/>
        <end position="727"/>
    </location>
</feature>
<feature type="domain" description="DUF2415" evidence="7">
    <location>
        <begin position="314"/>
        <end position="356"/>
    </location>
</feature>
<evidence type="ECO:0000256" key="1">
    <source>
        <dbReference type="ARBA" id="ARBA00004123"/>
    </source>
</evidence>
<evidence type="ECO:0000313" key="9">
    <source>
        <dbReference type="Proteomes" id="UP000244309"/>
    </source>
</evidence>
<feature type="region of interest" description="Disordered" evidence="6">
    <location>
        <begin position="716"/>
        <end position="744"/>
    </location>
</feature>
<dbReference type="Proteomes" id="UP000244309">
    <property type="component" value="Unassembled WGS sequence"/>
</dbReference>
<evidence type="ECO:0000259" key="7">
    <source>
        <dbReference type="Pfam" id="PF10313"/>
    </source>
</evidence>
<dbReference type="InterPro" id="IPR019417">
    <property type="entry name" value="DUF2415"/>
</dbReference>
<dbReference type="GO" id="GO:0031261">
    <property type="term" value="C:DNA replication preinitiation complex"/>
    <property type="evidence" value="ECO:0007669"/>
    <property type="project" value="TreeGrafter"/>
</dbReference>
<feature type="region of interest" description="Disordered" evidence="6">
    <location>
        <begin position="691"/>
        <end position="710"/>
    </location>
</feature>
<feature type="region of interest" description="Disordered" evidence="6">
    <location>
        <begin position="449"/>
        <end position="494"/>
    </location>
</feature>
<organism evidence="8 9">
    <name type="scientific">Candidozyma haemuli</name>
    <dbReference type="NCBI Taxonomy" id="45357"/>
    <lineage>
        <taxon>Eukaryota</taxon>
        <taxon>Fungi</taxon>
        <taxon>Dikarya</taxon>
        <taxon>Ascomycota</taxon>
        <taxon>Saccharomycotina</taxon>
        <taxon>Pichiomycetes</taxon>
        <taxon>Metschnikowiaceae</taxon>
        <taxon>Candidozyma</taxon>
    </lineage>
</organism>
<dbReference type="PANTHER" id="PTHR10507:SF0">
    <property type="entry name" value="CELL DIVISION CONTROL PROTEIN 45 HOMOLOG"/>
    <property type="match status" value="1"/>
</dbReference>
<accession>A0A2V1AVG5</accession>
<dbReference type="VEuPathDB" id="FungiDB:CXQ85_004381"/>
<evidence type="ECO:0000256" key="2">
    <source>
        <dbReference type="ARBA" id="ARBA00010727"/>
    </source>
</evidence>
<dbReference type="AlphaFoldDB" id="A0A2V1AVG5"/>
<comment type="subcellular location">
    <subcellularLocation>
        <location evidence="1">Nucleus</location>
    </subcellularLocation>
</comment>
<proteinExistence type="inferred from homology"/>
<evidence type="ECO:0000256" key="5">
    <source>
        <dbReference type="ARBA" id="ARBA00023306"/>
    </source>
</evidence>
<reference evidence="8 9" key="1">
    <citation type="submission" date="2017-12" db="EMBL/GenBank/DDBJ databases">
        <title>Genome Sequence of a Multidrug-Resistant Candida haemulonii Isolate from a Patient with Chronic Leg Ulcers in Israel.</title>
        <authorList>
            <person name="Chow N.A."/>
            <person name="Gade L."/>
            <person name="Batra D."/>
            <person name="Rowe L.A."/>
            <person name="Ben-Ami R."/>
            <person name="Loparev V.N."/>
            <person name="Litvintseva A.P."/>
        </authorList>
    </citation>
    <scope>NUCLEOTIDE SEQUENCE [LARGE SCALE GENOMIC DNA]</scope>
    <source>
        <strain evidence="8 9">B11899</strain>
    </source>
</reference>
<evidence type="ECO:0000256" key="6">
    <source>
        <dbReference type="SAM" id="MobiDB-lite"/>
    </source>
</evidence>
<dbReference type="GO" id="GO:0003697">
    <property type="term" value="F:single-stranded DNA binding"/>
    <property type="evidence" value="ECO:0007669"/>
    <property type="project" value="TreeGrafter"/>
</dbReference>
<comment type="similarity">
    <text evidence="2">Belongs to the CDC45 family.</text>
</comment>
<dbReference type="EMBL" id="PKFO01000004">
    <property type="protein sequence ID" value="PVH20871.1"/>
    <property type="molecule type" value="Genomic_DNA"/>
</dbReference>